<comment type="function">
    <text evidence="7">Endonuclease that is involved in the suppression of homologous recombination and thus may have a key role in the control of bacterial genetic diversity.</text>
</comment>
<keyword evidence="8" id="KW-0175">Coiled coil</keyword>
<keyword evidence="11" id="KW-1185">Reference proteome</keyword>
<evidence type="ECO:0000256" key="3">
    <source>
        <dbReference type="ARBA" id="ARBA00022801"/>
    </source>
</evidence>
<protein>
    <recommendedName>
        <fullName evidence="7">Endonuclease MutS2</fullName>
        <ecNumber evidence="7">3.1.-.-</ecNumber>
    </recommendedName>
    <alternativeName>
        <fullName evidence="7">Ribosome-associated protein quality control-upstream factor</fullName>
        <shortName evidence="7">RQC-upstream factor</shortName>
        <shortName evidence="7">RqcU</shortName>
        <ecNumber evidence="7">3.6.4.-</ecNumber>
    </alternativeName>
</protein>
<comment type="subunit">
    <text evidence="7">Homodimer. Binds to stalled ribosomes, contacting rRNA.</text>
</comment>
<dbReference type="SMART" id="SM00534">
    <property type="entry name" value="MUTSac"/>
    <property type="match status" value="1"/>
</dbReference>
<evidence type="ECO:0000256" key="8">
    <source>
        <dbReference type="SAM" id="Coils"/>
    </source>
</evidence>
<dbReference type="PROSITE" id="PS00486">
    <property type="entry name" value="DNA_MISMATCH_REPAIR_2"/>
    <property type="match status" value="1"/>
</dbReference>
<comment type="caution">
    <text evidence="10">The sequence shown here is derived from an EMBL/GenBank/DDBJ whole genome shotgun (WGS) entry which is preliminary data.</text>
</comment>
<dbReference type="EC" id="3.1.-.-" evidence="7"/>
<dbReference type="PIRSF" id="PIRSF005814">
    <property type="entry name" value="MutS_YshD"/>
    <property type="match status" value="1"/>
</dbReference>
<evidence type="ECO:0000256" key="2">
    <source>
        <dbReference type="ARBA" id="ARBA00022741"/>
    </source>
</evidence>
<dbReference type="InterPro" id="IPR000432">
    <property type="entry name" value="DNA_mismatch_repair_MutS_C"/>
</dbReference>
<dbReference type="Pfam" id="PF01713">
    <property type="entry name" value="Smr"/>
    <property type="match status" value="1"/>
</dbReference>
<dbReference type="PROSITE" id="PS50828">
    <property type="entry name" value="SMR"/>
    <property type="match status" value="1"/>
</dbReference>
<dbReference type="NCBIfam" id="TIGR01069">
    <property type="entry name" value="mutS2"/>
    <property type="match status" value="1"/>
</dbReference>
<feature type="coiled-coil region" evidence="8">
    <location>
        <begin position="522"/>
        <end position="599"/>
    </location>
</feature>
<dbReference type="InterPro" id="IPR027417">
    <property type="entry name" value="P-loop_NTPase"/>
</dbReference>
<dbReference type="InterPro" id="IPR007696">
    <property type="entry name" value="DNA_mismatch_repair_MutS_core"/>
</dbReference>
<dbReference type="InterPro" id="IPR036187">
    <property type="entry name" value="DNA_mismatch_repair_MutS_sf"/>
</dbReference>
<evidence type="ECO:0000313" key="10">
    <source>
        <dbReference type="EMBL" id="MFB9750877.1"/>
    </source>
</evidence>
<dbReference type="GO" id="GO:0004519">
    <property type="term" value="F:endonuclease activity"/>
    <property type="evidence" value="ECO:0007669"/>
    <property type="project" value="UniProtKB-KW"/>
</dbReference>
<evidence type="ECO:0000256" key="7">
    <source>
        <dbReference type="HAMAP-Rule" id="MF_00092"/>
    </source>
</evidence>
<evidence type="ECO:0000256" key="5">
    <source>
        <dbReference type="ARBA" id="ARBA00022884"/>
    </source>
</evidence>
<keyword evidence="7" id="KW-0540">Nuclease</keyword>
<organism evidence="10 11">
    <name type="scientific">Paenibacillus hodogayensis</name>
    <dbReference type="NCBI Taxonomy" id="279208"/>
    <lineage>
        <taxon>Bacteria</taxon>
        <taxon>Bacillati</taxon>
        <taxon>Bacillota</taxon>
        <taxon>Bacilli</taxon>
        <taxon>Bacillales</taxon>
        <taxon>Paenibacillaceae</taxon>
        <taxon>Paenibacillus</taxon>
    </lineage>
</organism>
<feature type="domain" description="Smr" evidence="9">
    <location>
        <begin position="713"/>
        <end position="788"/>
    </location>
</feature>
<comment type="function">
    <text evidence="7">Acts as a ribosome collision sensor, splitting the ribosome into its 2 subunits. Detects stalled/collided 70S ribosomes which it binds and splits by an ATP-hydrolysis driven conformational change. Acts upstream of the ribosome quality control system (RQC), a ribosome-associated complex that mediates the extraction of incompletely synthesized nascent chains from stalled ribosomes and their subsequent degradation. Probably generates substrates for RQC.</text>
</comment>
<dbReference type="Gene3D" id="3.40.50.300">
    <property type="entry name" value="P-loop containing nucleotide triphosphate hydrolases"/>
    <property type="match status" value="1"/>
</dbReference>
<dbReference type="PANTHER" id="PTHR48466:SF2">
    <property type="entry name" value="OS10G0509000 PROTEIN"/>
    <property type="match status" value="1"/>
</dbReference>
<dbReference type="SUPFAM" id="SSF52540">
    <property type="entry name" value="P-loop containing nucleoside triphosphate hydrolases"/>
    <property type="match status" value="1"/>
</dbReference>
<feature type="binding site" evidence="7">
    <location>
        <begin position="334"/>
        <end position="341"/>
    </location>
    <ligand>
        <name>ATP</name>
        <dbReference type="ChEBI" id="CHEBI:30616"/>
    </ligand>
</feature>
<dbReference type="Pfam" id="PF00488">
    <property type="entry name" value="MutS_V"/>
    <property type="match status" value="1"/>
</dbReference>
<dbReference type="SUPFAM" id="SSF160443">
    <property type="entry name" value="SMR domain-like"/>
    <property type="match status" value="1"/>
</dbReference>
<dbReference type="SMART" id="SM00463">
    <property type="entry name" value="SMR"/>
    <property type="match status" value="1"/>
</dbReference>
<keyword evidence="2 7" id="KW-0547">Nucleotide-binding</keyword>
<keyword evidence="6 7" id="KW-0238">DNA-binding</keyword>
<dbReference type="Gene3D" id="3.30.1370.110">
    <property type="match status" value="1"/>
</dbReference>
<keyword evidence="3 7" id="KW-0378">Hydrolase</keyword>
<dbReference type="SUPFAM" id="SSF48334">
    <property type="entry name" value="DNA repair protein MutS, domain III"/>
    <property type="match status" value="1"/>
</dbReference>
<dbReference type="InterPro" id="IPR046893">
    <property type="entry name" value="MSSS"/>
</dbReference>
<dbReference type="InterPro" id="IPR002625">
    <property type="entry name" value="Smr_dom"/>
</dbReference>
<dbReference type="Pfam" id="PF20297">
    <property type="entry name" value="MSSS"/>
    <property type="match status" value="1"/>
</dbReference>
<dbReference type="InterPro" id="IPR005747">
    <property type="entry name" value="MutS2"/>
</dbReference>
<dbReference type="CDD" id="cd03280">
    <property type="entry name" value="ABC_MutS2"/>
    <property type="match status" value="1"/>
</dbReference>
<comment type="similarity">
    <text evidence="7">Belongs to the DNA mismatch repair MutS family. MutS2 subfamily.</text>
</comment>
<evidence type="ECO:0000256" key="1">
    <source>
        <dbReference type="ARBA" id="ARBA00022730"/>
    </source>
</evidence>
<dbReference type="HAMAP" id="MF_00092">
    <property type="entry name" value="MutS2"/>
    <property type="match status" value="1"/>
</dbReference>
<keyword evidence="1 7" id="KW-0699">rRNA-binding</keyword>
<evidence type="ECO:0000313" key="11">
    <source>
        <dbReference type="Proteomes" id="UP001589619"/>
    </source>
</evidence>
<dbReference type="Proteomes" id="UP001589619">
    <property type="component" value="Unassembled WGS sequence"/>
</dbReference>
<evidence type="ECO:0000256" key="4">
    <source>
        <dbReference type="ARBA" id="ARBA00022840"/>
    </source>
</evidence>
<evidence type="ECO:0000259" key="9">
    <source>
        <dbReference type="PROSITE" id="PS50828"/>
    </source>
</evidence>
<dbReference type="PANTHER" id="PTHR48466">
    <property type="entry name" value="OS10G0509000 PROTEIN-RELATED"/>
    <property type="match status" value="1"/>
</dbReference>
<keyword evidence="7 10" id="KW-0255">Endonuclease</keyword>
<accession>A0ABV5VRL9</accession>
<reference evidence="10 11" key="1">
    <citation type="submission" date="2024-09" db="EMBL/GenBank/DDBJ databases">
        <authorList>
            <person name="Sun Q."/>
            <person name="Mori K."/>
        </authorList>
    </citation>
    <scope>NUCLEOTIDE SEQUENCE [LARGE SCALE GENOMIC DNA]</scope>
    <source>
        <strain evidence="10 11">JCM 12520</strain>
    </source>
</reference>
<keyword evidence="5 7" id="KW-0694">RNA-binding</keyword>
<dbReference type="InterPro" id="IPR036063">
    <property type="entry name" value="Smr_dom_sf"/>
</dbReference>
<dbReference type="SMART" id="SM00533">
    <property type="entry name" value="MUTSd"/>
    <property type="match status" value="1"/>
</dbReference>
<evidence type="ECO:0000256" key="6">
    <source>
        <dbReference type="ARBA" id="ARBA00023125"/>
    </source>
</evidence>
<proteinExistence type="inferred from homology"/>
<sequence length="788" mass="86985">MNPKVLVTLEYHKMRQRLAEYASTSLGKARAEALAPSPDFEEVKRLLAATDEAFKVDRLKGGAPFGGIRDVRMPLNRARIGSTLGASELLDIANTIGGGRKLKRFLLALHENEPIPLLTEAAEPVSENRVVEEKIKSCIDDVADIVDSASSELARVRHELRTNESRARDKLEQMIRTPSIQKMLQDSLITIRGDRYVIPVKQEYRGHFGGMVHDQSASGATLFIEPEAVVTLNNKLRELKFAEEREIEKILIMLSGYVAEATDELSVSVEALGELDFIFARASLARVLKATLPIMNDRGFLKLKKGRHPLLSPEAVVPLDVELGNQFSTIIVTGPNTGGKTVSLKTIGLLSLMAMSGLFIPAEEGSQLCVFDAIYADIGDEQSIEQNLSTFSSHLTNIISILKGMTPKSLVLLDELGAGTDPSEGSALAIAMLEYIHRIGCRVVATTHYSELKAYAFERKGVINASMEFNVQTLSPTYRLLVGVPGRSNAFAIAERLGLPRPILEMARGHVDEDDKRVETMIASLETNRAAAEAERLNAERLRVEAEGLRAQLEDEREKFREQRDKLLLKAEQDARSAVANARHEADEVIRELRRMALEERGAVKEHKLIEAKRRLDTAAPELRDKRDAARTAKKGAASIEVGDEVRVVSLGQKGHVVDLSGASEATVQLGIMKMKVNKSDLELIKSAPEVKQVQQPTASVKRSRDDNVRTELDLRGSNLEEAIIETDRFLDESFLNGFGQVYVIHGKGTGVLRAGLQDYFRRHKHIKSYRLGNYGEGGAGVTVVELK</sequence>
<keyword evidence="4 7" id="KW-0067">ATP-binding</keyword>
<dbReference type="EC" id="3.6.4.-" evidence="7"/>
<gene>
    <name evidence="7" type="primary">mutS2</name>
    <name evidence="7" type="synonym">rqcU</name>
    <name evidence="10" type="ORF">ACFFNY_04745</name>
</gene>
<dbReference type="RefSeq" id="WP_344905281.1">
    <property type="nucleotide sequence ID" value="NZ_BAAAYO010000002.1"/>
</dbReference>
<dbReference type="InterPro" id="IPR045076">
    <property type="entry name" value="MutS"/>
</dbReference>
<name>A0ABV5VRL9_9BACL</name>
<dbReference type="EMBL" id="JBHMAG010000004">
    <property type="protein sequence ID" value="MFB9750877.1"/>
    <property type="molecule type" value="Genomic_DNA"/>
</dbReference>